<keyword evidence="1" id="KW-1133">Transmembrane helix</keyword>
<feature type="transmembrane region" description="Helical" evidence="1">
    <location>
        <begin position="163"/>
        <end position="183"/>
    </location>
</feature>
<dbReference type="Proteomes" id="UP000027987">
    <property type="component" value="Chromosome"/>
</dbReference>
<feature type="transmembrane region" description="Helical" evidence="1">
    <location>
        <begin position="88"/>
        <end position="108"/>
    </location>
</feature>
<sequence length="195" mass="21141">MVAAVSIFLFAAFLQTIVDTLCVFNATVAAFCLTAALLACVTGRFNTRDWWLQTIVPMLVSLGCFWLIQKVQQAISPEVATYARGLLAGDAINVGTILRAAFLFIRSLSSEYVQWITYELSAALFITIAGVGAMLRLVYYIALSNTREGGGHWEVLALRTRRFGGIGNVLALGLMLGLGFLLADGMVYGFMHSVG</sequence>
<dbReference type="AlphaFoldDB" id="A0A075K351"/>
<gene>
    <name evidence="2" type="ORF">HY57_15985</name>
</gene>
<dbReference type="PATRIC" id="fig|1217721.7.peg.3275"/>
<evidence type="ECO:0000256" key="1">
    <source>
        <dbReference type="SAM" id="Phobius"/>
    </source>
</evidence>
<accession>A0A075K351</accession>
<evidence type="ECO:0000313" key="2">
    <source>
        <dbReference type="EMBL" id="AIF48629.1"/>
    </source>
</evidence>
<reference evidence="2 3" key="1">
    <citation type="submission" date="2014-07" db="EMBL/GenBank/DDBJ databases">
        <title>Complete Genome Sequence of Dyella japonica Strain A8 Isolated from Malaysian Tropical Soil.</title>
        <authorList>
            <person name="Hui R.K.H."/>
            <person name="Chen J.-W."/>
            <person name="Chan K.-G."/>
            <person name="Leung F.C.C."/>
        </authorList>
    </citation>
    <scope>NUCLEOTIDE SEQUENCE [LARGE SCALE GENOMIC DNA]</scope>
    <source>
        <strain evidence="2 3">A8</strain>
    </source>
</reference>
<dbReference type="EMBL" id="CP008884">
    <property type="protein sequence ID" value="AIF48629.1"/>
    <property type="molecule type" value="Genomic_DNA"/>
</dbReference>
<keyword evidence="1" id="KW-0812">Transmembrane</keyword>
<dbReference type="HOGENOM" id="CLU_1394415_0_0_6"/>
<keyword evidence="1" id="KW-0472">Membrane</keyword>
<organism evidence="2 3">
    <name type="scientific">Dyella japonica A8</name>
    <dbReference type="NCBI Taxonomy" id="1217721"/>
    <lineage>
        <taxon>Bacteria</taxon>
        <taxon>Pseudomonadati</taxon>
        <taxon>Pseudomonadota</taxon>
        <taxon>Gammaproteobacteria</taxon>
        <taxon>Lysobacterales</taxon>
        <taxon>Rhodanobacteraceae</taxon>
        <taxon>Dyella</taxon>
    </lineage>
</organism>
<keyword evidence="3" id="KW-1185">Reference proteome</keyword>
<name>A0A075K351_9GAMM</name>
<protein>
    <submittedName>
        <fullName evidence="2">Uncharacterized protein</fullName>
    </submittedName>
</protein>
<feature type="transmembrane region" description="Helical" evidence="1">
    <location>
        <begin position="50"/>
        <end position="68"/>
    </location>
</feature>
<dbReference type="KEGG" id="dja:HY57_15985"/>
<proteinExistence type="predicted"/>
<feature type="transmembrane region" description="Helical" evidence="1">
    <location>
        <begin position="120"/>
        <end position="143"/>
    </location>
</feature>
<evidence type="ECO:0000313" key="3">
    <source>
        <dbReference type="Proteomes" id="UP000027987"/>
    </source>
</evidence>
<feature type="transmembrane region" description="Helical" evidence="1">
    <location>
        <begin position="24"/>
        <end position="43"/>
    </location>
</feature>